<feature type="transmembrane region" description="Helical" evidence="1">
    <location>
        <begin position="7"/>
        <end position="26"/>
    </location>
</feature>
<keyword evidence="1" id="KW-0812">Transmembrane</keyword>
<evidence type="ECO:0000256" key="1">
    <source>
        <dbReference type="SAM" id="Phobius"/>
    </source>
</evidence>
<proteinExistence type="predicted"/>
<organism evidence="3 4">
    <name type="scientific">Saccharothrix lopnurensis</name>
    <dbReference type="NCBI Taxonomy" id="1670621"/>
    <lineage>
        <taxon>Bacteria</taxon>
        <taxon>Bacillati</taxon>
        <taxon>Actinomycetota</taxon>
        <taxon>Actinomycetes</taxon>
        <taxon>Pseudonocardiales</taxon>
        <taxon>Pseudonocardiaceae</taxon>
        <taxon>Saccharothrix</taxon>
    </lineage>
</organism>
<dbReference type="PANTHER" id="PTHR34351:SF1">
    <property type="entry name" value="SLR1927 PROTEIN"/>
    <property type="match status" value="1"/>
</dbReference>
<gene>
    <name evidence="3" type="ORF">ACFP3R_17240</name>
</gene>
<keyword evidence="4" id="KW-1185">Reference proteome</keyword>
<reference evidence="4" key="1">
    <citation type="journal article" date="2019" name="Int. J. Syst. Evol. Microbiol.">
        <title>The Global Catalogue of Microorganisms (GCM) 10K type strain sequencing project: providing services to taxonomists for standard genome sequencing and annotation.</title>
        <authorList>
            <consortium name="The Broad Institute Genomics Platform"/>
            <consortium name="The Broad Institute Genome Sequencing Center for Infectious Disease"/>
            <person name="Wu L."/>
            <person name="Ma J."/>
        </authorList>
    </citation>
    <scope>NUCLEOTIDE SEQUENCE [LARGE SCALE GENOMIC DNA]</scope>
    <source>
        <strain evidence="4">CGMCC 4.7246</strain>
    </source>
</reference>
<dbReference type="RefSeq" id="WP_380637275.1">
    <property type="nucleotide sequence ID" value="NZ_JBHSQO010000015.1"/>
</dbReference>
<keyword evidence="1" id="KW-0472">Membrane</keyword>
<feature type="transmembrane region" description="Helical" evidence="1">
    <location>
        <begin position="32"/>
        <end position="50"/>
    </location>
</feature>
<accession>A0ABW1P8Q0</accession>
<evidence type="ECO:0000259" key="2">
    <source>
        <dbReference type="Pfam" id="PF01882"/>
    </source>
</evidence>
<feature type="domain" description="DUF58" evidence="2">
    <location>
        <begin position="192"/>
        <end position="308"/>
    </location>
</feature>
<dbReference type="Pfam" id="PF01882">
    <property type="entry name" value="DUF58"/>
    <property type="match status" value="1"/>
</dbReference>
<dbReference type="InterPro" id="IPR002881">
    <property type="entry name" value="DUF58"/>
</dbReference>
<evidence type="ECO:0000313" key="4">
    <source>
        <dbReference type="Proteomes" id="UP001596220"/>
    </source>
</evidence>
<dbReference type="EMBL" id="JBHSQO010000015">
    <property type="protein sequence ID" value="MFC6091027.1"/>
    <property type="molecule type" value="Genomic_DNA"/>
</dbReference>
<dbReference type="Proteomes" id="UP001596220">
    <property type="component" value="Unassembled WGS sequence"/>
</dbReference>
<name>A0ABW1P8Q0_9PSEU</name>
<dbReference type="PANTHER" id="PTHR34351">
    <property type="entry name" value="SLR1927 PROTEIN-RELATED"/>
    <property type="match status" value="1"/>
</dbReference>
<comment type="caution">
    <text evidence="3">The sequence shown here is derived from an EMBL/GenBank/DDBJ whole genome shotgun (WGS) entry which is preliminary data.</text>
</comment>
<keyword evidence="1" id="KW-1133">Transmembrane helix</keyword>
<sequence>MPVRLTARGLGTALLGVPLLALGLWWRYPGVAGLGAALVLLVVAGVVSVLSRARVAPSRTVRPRTVQRLGPCRGVLELTGTSRRFPVLFDATDEVAGEPVVVDVPLLAPGERVRVEYPIPTHTRGLLRVGPLTLGRRGLAGLARARAVVGDVVEVRVVPRVLPVRGLPGGVRRGHVGADERVERGGTDLVGLREYVPGDDLRRLHWATSARTGTLMIREDADPARPHLAVLLDDHAAGYPDPAHLEDAVEVAASLVAVAVAEGHPVRLLTSSGAVDVELPAGAVDADAAVVLAALADLTAVADEPAARSVPVRDLDVVAVVCGASSDLSASALEAGRASVGVVLVVDPGAGRAVSAIGSVPVLRAPAAEGLLDAWNAVVSR</sequence>
<evidence type="ECO:0000313" key="3">
    <source>
        <dbReference type="EMBL" id="MFC6091027.1"/>
    </source>
</evidence>
<protein>
    <submittedName>
        <fullName evidence="3">DUF58 domain-containing protein</fullName>
    </submittedName>
</protein>